<feature type="domain" description="SnoaL-like" evidence="1">
    <location>
        <begin position="12"/>
        <end position="136"/>
    </location>
</feature>
<sequence length="143" mass="15585">MSRAVDRDQLVEANAEFYAAFEAGDLDRMSAVWADGPYASGVTCVHPGWTRLRGRDEVLRSWALIMANTEYIQFVLTDVEADVYGEQAVVTCKENVLTAEQGGESGILAAGSIVATNVFVRVGGNWRLLVHHGSPILNDAEEQ</sequence>
<protein>
    <submittedName>
        <fullName evidence="2">Nuclear transport factor 2 family protein</fullName>
    </submittedName>
</protein>
<dbReference type="InterPro" id="IPR032710">
    <property type="entry name" value="NTF2-like_dom_sf"/>
</dbReference>
<dbReference type="Proteomes" id="UP001500266">
    <property type="component" value="Unassembled WGS sequence"/>
</dbReference>
<evidence type="ECO:0000313" key="3">
    <source>
        <dbReference type="Proteomes" id="UP001500266"/>
    </source>
</evidence>
<dbReference type="Pfam" id="PF13474">
    <property type="entry name" value="SnoaL_3"/>
    <property type="match status" value="1"/>
</dbReference>
<reference evidence="3" key="1">
    <citation type="journal article" date="2019" name="Int. J. Syst. Evol. Microbiol.">
        <title>The Global Catalogue of Microorganisms (GCM) 10K type strain sequencing project: providing services to taxonomists for standard genome sequencing and annotation.</title>
        <authorList>
            <consortium name="The Broad Institute Genomics Platform"/>
            <consortium name="The Broad Institute Genome Sequencing Center for Infectious Disease"/>
            <person name="Wu L."/>
            <person name="Ma J."/>
        </authorList>
    </citation>
    <scope>NUCLEOTIDE SEQUENCE [LARGE SCALE GENOMIC DNA]</scope>
    <source>
        <strain evidence="3">JCM 17316</strain>
    </source>
</reference>
<dbReference type="PANTHER" id="PTHR34957">
    <property type="entry name" value="NUCLEAR TRANSPORT FACTOR 2 (NTF2) FAMILY PROTEIN"/>
    <property type="match status" value="1"/>
</dbReference>
<dbReference type="Gene3D" id="3.10.450.50">
    <property type="match status" value="1"/>
</dbReference>
<keyword evidence="3" id="KW-1185">Reference proteome</keyword>
<dbReference type="EMBL" id="BAABDO010000010">
    <property type="protein sequence ID" value="GAA4132082.1"/>
    <property type="molecule type" value="Genomic_DNA"/>
</dbReference>
<dbReference type="SUPFAM" id="SSF54427">
    <property type="entry name" value="NTF2-like"/>
    <property type="match status" value="1"/>
</dbReference>
<dbReference type="PANTHER" id="PTHR34957:SF1">
    <property type="entry name" value="NUCLEAR TRANSPORT FACTOR 2 (NTF2) FAMILY PROTEIN"/>
    <property type="match status" value="1"/>
</dbReference>
<dbReference type="RefSeq" id="WP_345018090.1">
    <property type="nucleotide sequence ID" value="NZ_BAABDO010000010.1"/>
</dbReference>
<proteinExistence type="predicted"/>
<organism evidence="2 3">
    <name type="scientific">Actinomadura keratinilytica</name>
    <dbReference type="NCBI Taxonomy" id="547461"/>
    <lineage>
        <taxon>Bacteria</taxon>
        <taxon>Bacillati</taxon>
        <taxon>Actinomycetota</taxon>
        <taxon>Actinomycetes</taxon>
        <taxon>Streptosporangiales</taxon>
        <taxon>Thermomonosporaceae</taxon>
        <taxon>Actinomadura</taxon>
    </lineage>
</organism>
<evidence type="ECO:0000313" key="2">
    <source>
        <dbReference type="EMBL" id="GAA4132082.1"/>
    </source>
</evidence>
<evidence type="ECO:0000259" key="1">
    <source>
        <dbReference type="Pfam" id="PF13474"/>
    </source>
</evidence>
<dbReference type="InterPro" id="IPR037401">
    <property type="entry name" value="SnoaL-like"/>
</dbReference>
<accession>A0ABP7YA16</accession>
<name>A0ABP7YA16_9ACTN</name>
<gene>
    <name evidence="2" type="ORF">GCM10022416_11430</name>
</gene>
<comment type="caution">
    <text evidence="2">The sequence shown here is derived from an EMBL/GenBank/DDBJ whole genome shotgun (WGS) entry which is preliminary data.</text>
</comment>